<dbReference type="STRING" id="1064592.G0VGH2"/>
<dbReference type="InterPro" id="IPR032640">
    <property type="entry name" value="AMPK1_CBM"/>
</dbReference>
<feature type="compositionally biased region" description="Basic and acidic residues" evidence="3">
    <location>
        <begin position="151"/>
        <end position="162"/>
    </location>
</feature>
<dbReference type="Gene3D" id="2.60.40.10">
    <property type="entry name" value="Immunoglobulins"/>
    <property type="match status" value="1"/>
</dbReference>
<evidence type="ECO:0000313" key="5">
    <source>
        <dbReference type="EMBL" id="CCC70593.1"/>
    </source>
</evidence>
<evidence type="ECO:0000256" key="3">
    <source>
        <dbReference type="SAM" id="MobiDB-lite"/>
    </source>
</evidence>
<dbReference type="OrthoDB" id="531008at2759"/>
<proteinExistence type="inferred from homology"/>
<name>G0VGH2_NAUCA</name>
<keyword evidence="2" id="KW-0597">Phosphoprotein</keyword>
<dbReference type="GO" id="GO:0019901">
    <property type="term" value="F:protein kinase binding"/>
    <property type="evidence" value="ECO:0007669"/>
    <property type="project" value="TreeGrafter"/>
</dbReference>
<feature type="compositionally biased region" description="Basic and acidic residues" evidence="3">
    <location>
        <begin position="311"/>
        <end position="320"/>
    </location>
</feature>
<keyword evidence="6" id="KW-1185">Reference proteome</keyword>
<dbReference type="AlphaFoldDB" id="G0VGH2"/>
<feature type="compositionally biased region" description="Low complexity" evidence="3">
    <location>
        <begin position="403"/>
        <end position="420"/>
    </location>
</feature>
<dbReference type="PANTHER" id="PTHR10343:SF87">
    <property type="entry name" value="SNF1 PROTEIN KINASE SUBUNIT BETA-1"/>
    <property type="match status" value="1"/>
</dbReference>
<feature type="region of interest" description="Disordered" evidence="3">
    <location>
        <begin position="192"/>
        <end position="217"/>
    </location>
</feature>
<dbReference type="InParanoid" id="G0VGH2"/>
<feature type="region of interest" description="Disordered" evidence="3">
    <location>
        <begin position="138"/>
        <end position="162"/>
    </location>
</feature>
<feature type="region of interest" description="Disordered" evidence="3">
    <location>
        <begin position="49"/>
        <end position="80"/>
    </location>
</feature>
<dbReference type="GO" id="GO:0005774">
    <property type="term" value="C:vacuolar membrane"/>
    <property type="evidence" value="ECO:0007669"/>
    <property type="project" value="EnsemblFungi"/>
</dbReference>
<evidence type="ECO:0000259" key="4">
    <source>
        <dbReference type="SMART" id="SM01010"/>
    </source>
</evidence>
<comment type="similarity">
    <text evidence="1">Belongs to the 5'-AMP-activated protein kinase beta subunit family.</text>
</comment>
<evidence type="ECO:0000313" key="6">
    <source>
        <dbReference type="Proteomes" id="UP000001640"/>
    </source>
</evidence>
<dbReference type="InterPro" id="IPR037256">
    <property type="entry name" value="ASC_dom_sf"/>
</dbReference>
<dbReference type="GO" id="GO:0043254">
    <property type="term" value="P:regulation of protein-containing complex assembly"/>
    <property type="evidence" value="ECO:0007669"/>
    <property type="project" value="EnsemblFungi"/>
</dbReference>
<dbReference type="GO" id="GO:0005634">
    <property type="term" value="C:nucleus"/>
    <property type="evidence" value="ECO:0007669"/>
    <property type="project" value="TreeGrafter"/>
</dbReference>
<evidence type="ECO:0000256" key="2">
    <source>
        <dbReference type="ARBA" id="ARBA00022553"/>
    </source>
</evidence>
<dbReference type="SUPFAM" id="SSF160219">
    <property type="entry name" value="AMPKBI-like"/>
    <property type="match status" value="1"/>
</dbReference>
<organism evidence="5 6">
    <name type="scientific">Naumovozyma castellii</name>
    <name type="common">Yeast</name>
    <name type="synonym">Saccharomyces castellii</name>
    <dbReference type="NCBI Taxonomy" id="27288"/>
    <lineage>
        <taxon>Eukaryota</taxon>
        <taxon>Fungi</taxon>
        <taxon>Dikarya</taxon>
        <taxon>Ascomycota</taxon>
        <taxon>Saccharomycotina</taxon>
        <taxon>Saccharomycetes</taxon>
        <taxon>Saccharomycetales</taxon>
        <taxon>Saccharomycetaceae</taxon>
        <taxon>Naumovozyma</taxon>
    </lineage>
</organism>
<feature type="region of interest" description="Disordered" evidence="3">
    <location>
        <begin position="335"/>
        <end position="358"/>
    </location>
</feature>
<dbReference type="Gene3D" id="6.20.250.60">
    <property type="match status" value="1"/>
</dbReference>
<accession>G0VGH2</accession>
<dbReference type="GO" id="GO:0007165">
    <property type="term" value="P:signal transduction"/>
    <property type="evidence" value="ECO:0007669"/>
    <property type="project" value="EnsemblFungi"/>
</dbReference>
<dbReference type="InterPro" id="IPR013783">
    <property type="entry name" value="Ig-like_fold"/>
</dbReference>
<dbReference type="InterPro" id="IPR050827">
    <property type="entry name" value="CRP1_MDG1_kinase"/>
</dbReference>
<dbReference type="PANTHER" id="PTHR10343">
    <property type="entry name" value="5'-AMP-ACTIVATED PROTEIN KINASE , BETA SUBUNIT"/>
    <property type="match status" value="1"/>
</dbReference>
<sequence>MDMGNNPSSSEHTQKDKEEEEEEEAIKDTIILHNKHLDHLQDERKGSISSNLFTNKNSSKRHATSIMSQSKVTNDNIQNPPETVFFKKGYSISRSMQDDSDIKTEGQATVDSENIHEPMASLSLKTSMENDENRKSFSFMSPGPANPTVEQTKHDVTNKENSFEHRPSIVTLKQTLSGTKVTNDNNIDKLNKTISSSSNSQSVSTASSSSIANRTGSIDIPKENRYNFKDAMDTIPKQHSVHAYQHDYFTINDENARNGSDGRLSTSGDNSEPGVLQNVDIVLNQSFLKDAMKRDMKRKRTDTGASTATPDIEKPTEKKKPISATAAMMLKLYGDKNQMEKEEKKSSGSYSYADQYEHSTSQINLREVKKIKHIENDFVEDNFGISSPKEIKIQHIDDVKNAPPSSLSSSMSSSSFGPSSDEQTNDNVQVVLKWRDQIDNPKHCKISIVSDDISSAIPAKATKAGKLPMLFNPMIKEWYVPNLLLPPGIYRLKFSINGDLTHSNFLPTATDSMGNIVNWFEVLPGYDTVEPYRDEIIETTFHTNGSQGTLRDNNPTTIRSRRSSSFVSANGDLASMTPYSDYTGISRSNSALNSKRTSLVSLRGVGKLDLFTPMEPKKIEYSNEIPELFKISNSIEDEDDDEGDYGHNETLSPFEEPSFTNRVVDCNQDKLFSDLQKNGNIDAETAEMLFLNKYQVPDLPIYLNSSYLNKIFLQFQKQHNDPTPSANTASTIGITHIIPHVNLNHLLTSSIRDEIISVACTTRYQGKFITQVMYAPCNYGNPEIKSS</sequence>
<reference evidence="5 6" key="1">
    <citation type="journal article" date="2011" name="Proc. Natl. Acad. Sci. U.S.A.">
        <title>Evolutionary erosion of yeast sex chromosomes by mating-type switching accidents.</title>
        <authorList>
            <person name="Gordon J.L."/>
            <person name="Armisen D."/>
            <person name="Proux-Wera E."/>
            <person name="Oheigeartaigh S.S."/>
            <person name="Byrne K.P."/>
            <person name="Wolfe K.H."/>
        </authorList>
    </citation>
    <scope>NUCLEOTIDE SEQUENCE [LARGE SCALE GENOMIC DNA]</scope>
    <source>
        <strain evidence="6">ATCC 76901 / BCRC 22586 / CBS 4309 / NBRC 1992 / NRRL Y-12630</strain>
    </source>
</reference>
<dbReference type="Proteomes" id="UP000001640">
    <property type="component" value="Chromosome 6"/>
</dbReference>
<feature type="compositionally biased region" description="Low complexity" evidence="3">
    <location>
        <begin position="195"/>
        <end position="210"/>
    </location>
</feature>
<dbReference type="SUPFAM" id="SSF81296">
    <property type="entry name" value="E set domains"/>
    <property type="match status" value="1"/>
</dbReference>
<dbReference type="Pfam" id="PF16561">
    <property type="entry name" value="AMPK1_CBM"/>
    <property type="match status" value="1"/>
</dbReference>
<dbReference type="GO" id="GO:0004679">
    <property type="term" value="F:AMP-activated protein kinase activity"/>
    <property type="evidence" value="ECO:0007669"/>
    <property type="project" value="EnsemblFungi"/>
</dbReference>
<gene>
    <name evidence="5" type="primary">NCAS0F01090</name>
    <name evidence="5" type="ordered locus">NCAS_0F01090</name>
</gene>
<dbReference type="OMA" id="INHIIPH"/>
<feature type="region of interest" description="Disordered" evidence="3">
    <location>
        <begin position="295"/>
        <end position="323"/>
    </location>
</feature>
<dbReference type="KEGG" id="ncs:NCAS_0F01090"/>
<dbReference type="HOGENOM" id="CLU_011585_0_0_1"/>
<dbReference type="Pfam" id="PF04739">
    <property type="entry name" value="AMPKBI"/>
    <property type="match status" value="1"/>
</dbReference>
<dbReference type="eggNOG" id="KOG1616">
    <property type="taxonomic scope" value="Eukaryota"/>
</dbReference>
<feature type="region of interest" description="Disordered" evidence="3">
    <location>
        <begin position="400"/>
        <end position="424"/>
    </location>
</feature>
<dbReference type="EMBL" id="HE576757">
    <property type="protein sequence ID" value="CCC70593.1"/>
    <property type="molecule type" value="Genomic_DNA"/>
</dbReference>
<dbReference type="CDD" id="cd02859">
    <property type="entry name" value="E_set_AMPKbeta_like_N"/>
    <property type="match status" value="1"/>
</dbReference>
<reference key="2">
    <citation type="submission" date="2011-08" db="EMBL/GenBank/DDBJ databases">
        <title>Genome sequence of Naumovozyma castellii.</title>
        <authorList>
            <person name="Gordon J.L."/>
            <person name="Armisen D."/>
            <person name="Proux-Wera E."/>
            <person name="OhEigeartaigh S.S."/>
            <person name="Byrne K.P."/>
            <person name="Wolfe K.H."/>
        </authorList>
    </citation>
    <scope>NUCLEOTIDE SEQUENCE</scope>
    <source>
        <strain>Type strain:CBS 4309</strain>
    </source>
</reference>
<dbReference type="GO" id="GO:0140767">
    <property type="term" value="F:enzyme-substrate adaptor activity"/>
    <property type="evidence" value="ECO:0007669"/>
    <property type="project" value="EnsemblFungi"/>
</dbReference>
<feature type="region of interest" description="Disordered" evidence="3">
    <location>
        <begin position="1"/>
        <end position="28"/>
    </location>
</feature>
<feature type="domain" description="Association with the SNF1 complex (ASC)" evidence="4">
    <location>
        <begin position="652"/>
        <end position="777"/>
    </location>
</feature>
<dbReference type="InterPro" id="IPR006828">
    <property type="entry name" value="ASC_dom"/>
</dbReference>
<dbReference type="InterPro" id="IPR014756">
    <property type="entry name" value="Ig_E-set"/>
</dbReference>
<dbReference type="GO" id="GO:0031588">
    <property type="term" value="C:nucleotide-activated protein kinase complex"/>
    <property type="evidence" value="ECO:0007669"/>
    <property type="project" value="EnsemblFungi"/>
</dbReference>
<protein>
    <recommendedName>
        <fullName evidence="4">Association with the SNF1 complex (ASC) domain-containing protein</fullName>
    </recommendedName>
</protein>
<feature type="region of interest" description="Disordered" evidence="3">
    <location>
        <begin position="544"/>
        <end position="563"/>
    </location>
</feature>
<evidence type="ECO:0000256" key="1">
    <source>
        <dbReference type="ARBA" id="ARBA00010926"/>
    </source>
</evidence>
<dbReference type="FunCoup" id="G0VGH2">
    <property type="interactions" value="115"/>
</dbReference>
<dbReference type="GeneID" id="96904241"/>
<feature type="compositionally biased region" description="Polar residues" evidence="3">
    <location>
        <begin position="1"/>
        <end position="11"/>
    </location>
</feature>
<feature type="compositionally biased region" description="Basic and acidic residues" evidence="3">
    <location>
        <begin position="335"/>
        <end position="346"/>
    </location>
</feature>
<dbReference type="RefSeq" id="XP_003676948.1">
    <property type="nucleotide sequence ID" value="XM_003676900.1"/>
</dbReference>
<feature type="compositionally biased region" description="Polar residues" evidence="3">
    <location>
        <begin position="65"/>
        <end position="80"/>
    </location>
</feature>
<dbReference type="GO" id="GO:0000324">
    <property type="term" value="C:fungal-type vacuole"/>
    <property type="evidence" value="ECO:0007669"/>
    <property type="project" value="EnsemblFungi"/>
</dbReference>
<dbReference type="GO" id="GO:0005829">
    <property type="term" value="C:cytosol"/>
    <property type="evidence" value="ECO:0007669"/>
    <property type="project" value="EnsemblFungi"/>
</dbReference>
<feature type="region of interest" description="Disordered" evidence="3">
    <location>
        <begin position="252"/>
        <end position="273"/>
    </location>
</feature>
<dbReference type="SMART" id="SM01010">
    <property type="entry name" value="AMPKBI"/>
    <property type="match status" value="1"/>
</dbReference>